<reference evidence="2 3" key="1">
    <citation type="journal article" date="2019" name="Genome Biol. Evol.">
        <title>Insights into the evolution of the New World diploid cottons (Gossypium, subgenus Houzingenia) based on genome sequencing.</title>
        <authorList>
            <person name="Grover C.E."/>
            <person name="Arick M.A. 2nd"/>
            <person name="Thrash A."/>
            <person name="Conover J.L."/>
            <person name="Sanders W.S."/>
            <person name="Peterson D.G."/>
            <person name="Frelichowski J.E."/>
            <person name="Scheffler J.A."/>
            <person name="Scheffler B.E."/>
            <person name="Wendel J.F."/>
        </authorList>
    </citation>
    <scope>NUCLEOTIDE SEQUENCE [LARGE SCALE GENOMIC DNA]</scope>
    <source>
        <strain evidence="2">4</strain>
        <tissue evidence="2">Leaf</tissue>
    </source>
</reference>
<dbReference type="AlphaFoldDB" id="A0A7J8ZYB1"/>
<dbReference type="EMBL" id="JABEZV010000007">
    <property type="protein sequence ID" value="MBA0716582.1"/>
    <property type="molecule type" value="Genomic_DNA"/>
</dbReference>
<feature type="compositionally biased region" description="Basic and acidic residues" evidence="1">
    <location>
        <begin position="48"/>
        <end position="69"/>
    </location>
</feature>
<comment type="caution">
    <text evidence="2">The sequence shown here is derived from an EMBL/GenBank/DDBJ whole genome shotgun (WGS) entry which is preliminary data.</text>
</comment>
<protein>
    <submittedName>
        <fullName evidence="2">Uncharacterized protein</fullName>
    </submittedName>
</protein>
<evidence type="ECO:0000313" key="3">
    <source>
        <dbReference type="Proteomes" id="UP000593574"/>
    </source>
</evidence>
<sequence>MTKIEALLAYKNGLKSWVRQELERGGVQELLKGMTIVETMVKLSLGKDNLESSKSKERGICEGNHKEDSGNGNDNDSGKVVRLGLSVRVLKPMRSKMRKSQWSASCVMVRIGCENV</sequence>
<proteinExistence type="predicted"/>
<gene>
    <name evidence="2" type="ORF">Golax_015402</name>
</gene>
<evidence type="ECO:0000313" key="2">
    <source>
        <dbReference type="EMBL" id="MBA0716582.1"/>
    </source>
</evidence>
<keyword evidence="3" id="KW-1185">Reference proteome</keyword>
<organism evidence="2 3">
    <name type="scientific">Gossypium laxum</name>
    <dbReference type="NCBI Taxonomy" id="34288"/>
    <lineage>
        <taxon>Eukaryota</taxon>
        <taxon>Viridiplantae</taxon>
        <taxon>Streptophyta</taxon>
        <taxon>Embryophyta</taxon>
        <taxon>Tracheophyta</taxon>
        <taxon>Spermatophyta</taxon>
        <taxon>Magnoliopsida</taxon>
        <taxon>eudicotyledons</taxon>
        <taxon>Gunneridae</taxon>
        <taxon>Pentapetalae</taxon>
        <taxon>rosids</taxon>
        <taxon>malvids</taxon>
        <taxon>Malvales</taxon>
        <taxon>Malvaceae</taxon>
        <taxon>Malvoideae</taxon>
        <taxon>Gossypium</taxon>
    </lineage>
</organism>
<feature type="region of interest" description="Disordered" evidence="1">
    <location>
        <begin position="48"/>
        <end position="79"/>
    </location>
</feature>
<accession>A0A7J8ZYB1</accession>
<dbReference type="Proteomes" id="UP000593574">
    <property type="component" value="Unassembled WGS sequence"/>
</dbReference>
<name>A0A7J8ZYB1_9ROSI</name>
<evidence type="ECO:0000256" key="1">
    <source>
        <dbReference type="SAM" id="MobiDB-lite"/>
    </source>
</evidence>